<dbReference type="GO" id="GO:0034220">
    <property type="term" value="P:monoatomic ion transmembrane transport"/>
    <property type="evidence" value="ECO:0007669"/>
    <property type="project" value="UniProtKB-KW"/>
</dbReference>
<keyword evidence="4" id="KW-0433">Leucine-rich repeat</keyword>
<dbReference type="RefSeq" id="XP_003670434.1">
    <property type="nucleotide sequence ID" value="XM_003670386.1"/>
</dbReference>
<dbReference type="OrthoDB" id="1394818at2759"/>
<dbReference type="OMA" id="YNDYFKR"/>
<keyword evidence="7" id="KW-0677">Repeat</keyword>
<organism evidence="14 15">
    <name type="scientific">Naumovozyma dairenensis (strain ATCC 10597 / BCRC 20456 / CBS 421 / NBRC 0211 / NRRL Y-12639)</name>
    <name type="common">Saccharomyces dairenensis</name>
    <dbReference type="NCBI Taxonomy" id="1071378"/>
    <lineage>
        <taxon>Eukaryota</taxon>
        <taxon>Fungi</taxon>
        <taxon>Dikarya</taxon>
        <taxon>Ascomycota</taxon>
        <taxon>Saccharomycotina</taxon>
        <taxon>Saccharomycetes</taxon>
        <taxon>Saccharomycetales</taxon>
        <taxon>Saccharomycetaceae</taxon>
        <taxon>Naumovozyma</taxon>
    </lineage>
</organism>
<dbReference type="PANTHER" id="PTHR46473">
    <property type="entry name" value="GH08155P"/>
    <property type="match status" value="1"/>
</dbReference>
<dbReference type="Gene3D" id="3.80.10.10">
    <property type="entry name" value="Ribonuclease Inhibitor"/>
    <property type="match status" value="1"/>
</dbReference>
<feature type="region of interest" description="Disordered" evidence="13">
    <location>
        <begin position="908"/>
        <end position="927"/>
    </location>
</feature>
<evidence type="ECO:0000256" key="6">
    <source>
        <dbReference type="ARBA" id="ARBA00022729"/>
    </source>
</evidence>
<dbReference type="InterPro" id="IPR003591">
    <property type="entry name" value="Leu-rich_rpt_typical-subtyp"/>
</dbReference>
<feature type="compositionally biased region" description="Polar residues" evidence="13">
    <location>
        <begin position="646"/>
        <end position="659"/>
    </location>
</feature>
<feature type="compositionally biased region" description="Low complexity" evidence="13">
    <location>
        <begin position="636"/>
        <end position="645"/>
    </location>
</feature>
<feature type="region of interest" description="Disordered" evidence="13">
    <location>
        <begin position="579"/>
        <end position="619"/>
    </location>
</feature>
<evidence type="ECO:0000256" key="2">
    <source>
        <dbReference type="ARBA" id="ARBA00022448"/>
    </source>
</evidence>
<feature type="compositionally biased region" description="Polar residues" evidence="13">
    <location>
        <begin position="593"/>
        <end position="602"/>
    </location>
</feature>
<evidence type="ECO:0000256" key="8">
    <source>
        <dbReference type="ARBA" id="ARBA00022989"/>
    </source>
</evidence>
<keyword evidence="2" id="KW-0813">Transport</keyword>
<evidence type="ECO:0000256" key="1">
    <source>
        <dbReference type="ARBA" id="ARBA00004162"/>
    </source>
</evidence>
<dbReference type="SUPFAM" id="SSF52058">
    <property type="entry name" value="L domain-like"/>
    <property type="match status" value="1"/>
</dbReference>
<feature type="region of interest" description="Disordered" evidence="13">
    <location>
        <begin position="634"/>
        <end position="659"/>
    </location>
</feature>
<dbReference type="SMART" id="SM00369">
    <property type="entry name" value="LRR_TYP"/>
    <property type="match status" value="3"/>
</dbReference>
<feature type="region of interest" description="Disordered" evidence="13">
    <location>
        <begin position="957"/>
        <end position="977"/>
    </location>
</feature>
<dbReference type="InterPro" id="IPR019487">
    <property type="entry name" value="RAM_signalling_pathway_SOG2"/>
</dbReference>
<reference evidence="14 15" key="1">
    <citation type="journal article" date="2011" name="Proc. Natl. Acad. Sci. U.S.A.">
        <title>Evolutionary erosion of yeast sex chromosomes by mating-type switching accidents.</title>
        <authorList>
            <person name="Gordon J.L."/>
            <person name="Armisen D."/>
            <person name="Proux-Wera E."/>
            <person name="Oheigeartaigh S.S."/>
            <person name="Byrne K.P."/>
            <person name="Wolfe K.H."/>
        </authorList>
    </citation>
    <scope>NUCLEOTIDE SEQUENCE [LARGE SCALE GENOMIC DNA]</scope>
    <source>
        <strain evidence="15">ATCC 10597 / BCRC 20456 / CBS 421 / NBRC 0211 / NRRL Y-12639</strain>
    </source>
</reference>
<keyword evidence="8" id="KW-1133">Transmembrane helix</keyword>
<dbReference type="PROSITE" id="PS51450">
    <property type="entry name" value="LRR"/>
    <property type="match status" value="2"/>
</dbReference>
<evidence type="ECO:0000256" key="12">
    <source>
        <dbReference type="ARBA" id="ARBA00023303"/>
    </source>
</evidence>
<dbReference type="InterPro" id="IPR001611">
    <property type="entry name" value="Leu-rich_rpt"/>
</dbReference>
<proteinExistence type="predicted"/>
<accession>G0WBS1</accession>
<keyword evidence="10" id="KW-0472">Membrane</keyword>
<feature type="compositionally biased region" description="Low complexity" evidence="13">
    <location>
        <begin position="472"/>
        <end position="489"/>
    </location>
</feature>
<dbReference type="AlphaFoldDB" id="G0WBS1"/>
<dbReference type="Pfam" id="PF13855">
    <property type="entry name" value="LRR_8"/>
    <property type="match status" value="1"/>
</dbReference>
<dbReference type="Pfam" id="PF10428">
    <property type="entry name" value="SOG2"/>
    <property type="match status" value="1"/>
</dbReference>
<dbReference type="STRING" id="1071378.G0WBS1"/>
<name>G0WBS1_NAUDC</name>
<keyword evidence="12" id="KW-0407">Ion channel</keyword>
<comment type="subcellular location">
    <subcellularLocation>
        <location evidence="1">Cell membrane</location>
        <topology evidence="1">Single-pass membrane protein</topology>
    </subcellularLocation>
</comment>
<evidence type="ECO:0000256" key="13">
    <source>
        <dbReference type="SAM" id="MobiDB-lite"/>
    </source>
</evidence>
<keyword evidence="5" id="KW-0812">Transmembrane</keyword>
<dbReference type="InterPro" id="IPR032675">
    <property type="entry name" value="LRR_dom_sf"/>
</dbReference>
<evidence type="ECO:0008006" key="16">
    <source>
        <dbReference type="Google" id="ProtNLM"/>
    </source>
</evidence>
<evidence type="ECO:0000256" key="11">
    <source>
        <dbReference type="ARBA" id="ARBA00023157"/>
    </source>
</evidence>
<sequence>MTTSSSEVGLQSHPKPTKMKLSQLILKELSHNDGNKSTIKLVGLEITKITDEDVSFLRSVERLSLRKNHITSLPSTFHELKNLRYLDLHSNSLSEIPSVILQCPQLEIVDFSSNKIKNLPEEISTLWKQNLKVLSLKNNDISTIYSLKSIIYLENLSVLEIDQNSIPQEELEAVQSYTPLTNNITREEYWAIAIRRYLKDHVQEAKMSKASKRMGFINSLNSSNSMVNTSGSSISLSNGVVANNSYGTTPTSTNNNSNGNNNTTNIIEASEAVNNSNNESNTSLFNSELYNHSKYNDYFKRLSILPEENSTNEEHKIPHAELVLSCRKLLFSFTECQQSIRRIASFCKENAIAVDIVSLLYSVRSHIDNLVEVLQQAENDENPQDEALIKLCMIIISIFKKIIALLRKNFETFFENDDLCFVRMFYMTLLCSYTEMYNAWTFISSEKPKATKKKSITQKDSSIISFHAGHRSSNSANSTTSNGSSNTGTVNYKSRTRSNTLQNRIVSNPSTSIESTPSSILTQSLNTMAGNIATTPANVMKQTSTAVGSVAIKSSSSPNGSKNNSNIFWAHSTSAPLHRNHSILGDESPSPSPSVITSQSLEESPKKMGQRSPRPSLILKGKNELSNNSIAIGGVQQQQQQQQQQLSTSPPTARSKSNPIINSAISGTFFNTANTNPNANSPPRMNASTASTTSMVSAGPGTTATTTVHVPAIANTQIPTASVTTNTTTTTTTTTTTVTPISSSEEDVDLNLYQTLLLVVKTVNVVYNQLTAEISKVALASSTGQQILTDLLATKIKDLTDTCWQAMELSKVLHGRLNLLLSKDPNVAEKYLTNVEKLKTWENINSFLKSIISILANAKILMTELPHLNDIRPNLASLAKITKDVTVILDLSSYKVVSMNAQTQAQAQAQSQSQAPAQAQGQGHNQTQMYSNTQAQAQLQQQQIPITKDSHVPLLTPQVKMSNQNVNPFEQQMNVSK</sequence>
<feature type="compositionally biased region" description="Polar residues" evidence="13">
    <location>
        <begin position="490"/>
        <end position="506"/>
    </location>
</feature>
<dbReference type="PANTHER" id="PTHR46473:SF22">
    <property type="entry name" value="ELRR (EXTRACELLULAR LEUCINE-RICH REPEAT) ONLY"/>
    <property type="match status" value="1"/>
</dbReference>
<feature type="compositionally biased region" description="Low complexity" evidence="13">
    <location>
        <begin position="507"/>
        <end position="519"/>
    </location>
</feature>
<keyword evidence="6" id="KW-0732">Signal</keyword>
<dbReference type="HOGENOM" id="CLU_335290_0_0_1"/>
<dbReference type="GO" id="GO:0000131">
    <property type="term" value="C:incipient cellular bud site"/>
    <property type="evidence" value="ECO:0007669"/>
    <property type="project" value="EnsemblFungi"/>
</dbReference>
<evidence type="ECO:0000256" key="3">
    <source>
        <dbReference type="ARBA" id="ARBA00022475"/>
    </source>
</evidence>
<keyword evidence="3" id="KW-1003">Cell membrane</keyword>
<feature type="region of interest" description="Disordered" evidence="13">
    <location>
        <begin position="676"/>
        <end position="699"/>
    </location>
</feature>
<dbReference type="KEGG" id="ndi:NDAI_0E03740"/>
<dbReference type="Proteomes" id="UP000000689">
    <property type="component" value="Chromosome 5"/>
</dbReference>
<feature type="compositionally biased region" description="Polar residues" evidence="13">
    <location>
        <begin position="959"/>
        <end position="977"/>
    </location>
</feature>
<dbReference type="GO" id="GO:0043332">
    <property type="term" value="C:mating projection tip"/>
    <property type="evidence" value="ECO:0007669"/>
    <property type="project" value="EnsemblFungi"/>
</dbReference>
<keyword evidence="15" id="KW-1185">Reference proteome</keyword>
<dbReference type="GO" id="GO:0005933">
    <property type="term" value="C:cellular bud"/>
    <property type="evidence" value="ECO:0007669"/>
    <property type="project" value="EnsemblFungi"/>
</dbReference>
<evidence type="ECO:0000256" key="9">
    <source>
        <dbReference type="ARBA" id="ARBA00023065"/>
    </source>
</evidence>
<dbReference type="GO" id="GO:0007118">
    <property type="term" value="P:budding cell apical bud growth"/>
    <property type="evidence" value="ECO:0007669"/>
    <property type="project" value="EnsemblFungi"/>
</dbReference>
<evidence type="ECO:0000313" key="14">
    <source>
        <dbReference type="EMBL" id="CCD25191.1"/>
    </source>
</evidence>
<evidence type="ECO:0000256" key="4">
    <source>
        <dbReference type="ARBA" id="ARBA00022614"/>
    </source>
</evidence>
<feature type="compositionally biased region" description="Low complexity" evidence="13">
    <location>
        <begin position="676"/>
        <end position="698"/>
    </location>
</feature>
<gene>
    <name evidence="14" type="primary">NDAI0E03740</name>
    <name evidence="14" type="ordered locus">NDAI_0E03740</name>
</gene>
<evidence type="ECO:0000256" key="10">
    <source>
        <dbReference type="ARBA" id="ARBA00023136"/>
    </source>
</evidence>
<keyword evidence="9" id="KW-0406">Ion transport</keyword>
<keyword evidence="11" id="KW-1015">Disulfide bond</keyword>
<dbReference type="eggNOG" id="KOG0619">
    <property type="taxonomic scope" value="Eukaryota"/>
</dbReference>
<protein>
    <recommendedName>
        <fullName evidence="16">RAM signaling network component</fullName>
    </recommendedName>
</protein>
<dbReference type="GO" id="GO:0005886">
    <property type="term" value="C:plasma membrane"/>
    <property type="evidence" value="ECO:0007669"/>
    <property type="project" value="UniProtKB-SubCell"/>
</dbReference>
<evidence type="ECO:0000313" key="15">
    <source>
        <dbReference type="Proteomes" id="UP000000689"/>
    </source>
</evidence>
<dbReference type="EMBL" id="HE580271">
    <property type="protein sequence ID" value="CCD25191.1"/>
    <property type="molecule type" value="Genomic_DNA"/>
</dbReference>
<dbReference type="GeneID" id="11498769"/>
<dbReference type="GO" id="GO:0000920">
    <property type="term" value="P:septum digestion after cytokinesis"/>
    <property type="evidence" value="ECO:0007669"/>
    <property type="project" value="EnsemblFungi"/>
</dbReference>
<dbReference type="GO" id="GO:0007165">
    <property type="term" value="P:signal transduction"/>
    <property type="evidence" value="ECO:0007669"/>
    <property type="project" value="EnsemblFungi"/>
</dbReference>
<evidence type="ECO:0000256" key="7">
    <source>
        <dbReference type="ARBA" id="ARBA00022737"/>
    </source>
</evidence>
<feature type="region of interest" description="Disordered" evidence="13">
    <location>
        <begin position="469"/>
        <end position="519"/>
    </location>
</feature>
<dbReference type="InterPro" id="IPR051432">
    <property type="entry name" value="KCNMA1_auxiliary"/>
</dbReference>
<evidence type="ECO:0000256" key="5">
    <source>
        <dbReference type="ARBA" id="ARBA00022692"/>
    </source>
</evidence>
<feature type="compositionally biased region" description="Low complexity" evidence="13">
    <location>
        <begin position="908"/>
        <end position="923"/>
    </location>
</feature>